<dbReference type="InterPro" id="IPR001497">
    <property type="entry name" value="MethylDNA_cys_MeTrfase_AS"/>
</dbReference>
<evidence type="ECO:0000256" key="4">
    <source>
        <dbReference type="ARBA" id="ARBA00022763"/>
    </source>
</evidence>
<dbReference type="Proteomes" id="UP000035065">
    <property type="component" value="Unassembled WGS sequence"/>
</dbReference>
<comment type="caution">
    <text evidence="8">The sequence shown here is derived from an EMBL/GenBank/DDBJ whole genome shotgun (WGS) entry which is preliminary data.</text>
</comment>
<evidence type="ECO:0000313" key="8">
    <source>
        <dbReference type="EMBL" id="EGD56802.1"/>
    </source>
</evidence>
<dbReference type="PANTHER" id="PTHR10815:SF13">
    <property type="entry name" value="METHYLATED-DNA--PROTEIN-CYSTEINE METHYLTRANSFERASE"/>
    <property type="match status" value="1"/>
</dbReference>
<evidence type="ECO:0000256" key="1">
    <source>
        <dbReference type="ARBA" id="ARBA00001286"/>
    </source>
</evidence>
<dbReference type="InterPro" id="IPR036388">
    <property type="entry name" value="WH-like_DNA-bd_sf"/>
</dbReference>
<keyword evidence="4" id="KW-0227">DNA damage</keyword>
<dbReference type="GO" id="GO:0006281">
    <property type="term" value="P:DNA repair"/>
    <property type="evidence" value="ECO:0007669"/>
    <property type="project" value="UniProtKB-KW"/>
</dbReference>
<evidence type="ECO:0000313" key="9">
    <source>
        <dbReference type="Proteomes" id="UP000035065"/>
    </source>
</evidence>
<feature type="domain" description="Methylated-DNA-[protein]-cysteine S-methyltransferase DNA binding" evidence="7">
    <location>
        <begin position="90"/>
        <end position="169"/>
    </location>
</feature>
<keyword evidence="3 8" id="KW-0808">Transferase</keyword>
<dbReference type="OrthoDB" id="9802228at2"/>
<dbReference type="GO" id="GO:0003908">
    <property type="term" value="F:methylated-DNA-[protein]-cysteine S-methyltransferase activity"/>
    <property type="evidence" value="ECO:0007669"/>
    <property type="project" value="UniProtKB-EC"/>
</dbReference>
<sequence length="181" mass="19061">MTATPAPALNWTTVTTVDGPFTMLFDEDAVVYASGWTDSPEYLAGLIAPSLRRDELHRQSCDALADAVGAYYAGDFDAPAAVTVRQAAGPFVEASWSALRGVRAGEPVTYGRLAERAGRPAAVRGAAACCVRNAAALFVPCHRVIRADGGLGGFRYGLDLKRALLDREARSLEASSLEATG</sequence>
<gene>
    <name evidence="8" type="ORF">SCNU_00450</name>
</gene>
<dbReference type="RefSeq" id="WP_009677367.1">
    <property type="nucleotide sequence ID" value="NZ_AEUD01000001.1"/>
</dbReference>
<keyword evidence="5" id="KW-0234">DNA repair</keyword>
<accession>F1YEG9</accession>
<evidence type="ECO:0000256" key="2">
    <source>
        <dbReference type="ARBA" id="ARBA00022603"/>
    </source>
</evidence>
<dbReference type="EMBL" id="AEUD01000001">
    <property type="protein sequence ID" value="EGD56802.1"/>
    <property type="molecule type" value="Genomic_DNA"/>
</dbReference>
<evidence type="ECO:0000256" key="5">
    <source>
        <dbReference type="ARBA" id="ARBA00023204"/>
    </source>
</evidence>
<keyword evidence="2 8" id="KW-0489">Methyltransferase</keyword>
<evidence type="ECO:0000256" key="6">
    <source>
        <dbReference type="ARBA" id="ARBA00049348"/>
    </source>
</evidence>
<evidence type="ECO:0000256" key="3">
    <source>
        <dbReference type="ARBA" id="ARBA00022679"/>
    </source>
</evidence>
<keyword evidence="9" id="KW-1185">Reference proteome</keyword>
<proteinExistence type="predicted"/>
<dbReference type="Gene3D" id="1.10.10.10">
    <property type="entry name" value="Winged helix-like DNA-binding domain superfamily/Winged helix DNA-binding domain"/>
    <property type="match status" value="1"/>
</dbReference>
<name>F1YEG9_9ACTN</name>
<dbReference type="STRING" id="644548.SCNU_00450"/>
<reference evidence="8 9" key="1">
    <citation type="journal article" date="2011" name="J. Bacteriol.">
        <title>Draft Genome Sequence of Gordonia neofelifaecis NRRL B-59395, a Cholesterol-Degrading Actinomycete.</title>
        <authorList>
            <person name="Ge F."/>
            <person name="Li W."/>
            <person name="Chen G."/>
            <person name="Liu Y."/>
            <person name="Zhang G."/>
            <person name="Yong B."/>
            <person name="Wang Q."/>
            <person name="Wang N."/>
            <person name="Huang Z."/>
            <person name="Li W."/>
            <person name="Wang J."/>
            <person name="Wu C."/>
            <person name="Xie Q."/>
            <person name="Liu G."/>
        </authorList>
    </citation>
    <scope>NUCLEOTIDE SEQUENCE [LARGE SCALE GENOMIC DNA]</scope>
    <source>
        <strain evidence="8 9">NRRL B-59395</strain>
    </source>
</reference>
<dbReference type="AlphaFoldDB" id="F1YEG9"/>
<dbReference type="PANTHER" id="PTHR10815">
    <property type="entry name" value="METHYLATED-DNA--PROTEIN-CYSTEINE METHYLTRANSFERASE"/>
    <property type="match status" value="1"/>
</dbReference>
<organism evidence="8 9">
    <name type="scientific">Gordonia neofelifaecis NRRL B-59395</name>
    <dbReference type="NCBI Taxonomy" id="644548"/>
    <lineage>
        <taxon>Bacteria</taxon>
        <taxon>Bacillati</taxon>
        <taxon>Actinomycetota</taxon>
        <taxon>Actinomycetes</taxon>
        <taxon>Mycobacteriales</taxon>
        <taxon>Gordoniaceae</taxon>
        <taxon>Gordonia</taxon>
    </lineage>
</organism>
<dbReference type="InterPro" id="IPR014048">
    <property type="entry name" value="MethylDNA_cys_MeTrfase_DNA-bd"/>
</dbReference>
<evidence type="ECO:0000259" key="7">
    <source>
        <dbReference type="Pfam" id="PF01035"/>
    </source>
</evidence>
<dbReference type="PROSITE" id="PS00374">
    <property type="entry name" value="MGMT"/>
    <property type="match status" value="1"/>
</dbReference>
<dbReference type="eggNOG" id="COG0350">
    <property type="taxonomic scope" value="Bacteria"/>
</dbReference>
<dbReference type="NCBIfam" id="TIGR00589">
    <property type="entry name" value="ogt"/>
    <property type="match status" value="1"/>
</dbReference>
<protein>
    <submittedName>
        <fullName evidence="8">Methylated-DNA/protein-cysteinemethyltransferase</fullName>
    </submittedName>
</protein>
<dbReference type="SUPFAM" id="SSF46767">
    <property type="entry name" value="Methylated DNA-protein cysteine methyltransferase, C-terminal domain"/>
    <property type="match status" value="1"/>
</dbReference>
<dbReference type="Pfam" id="PF01035">
    <property type="entry name" value="DNA_binding_1"/>
    <property type="match status" value="1"/>
</dbReference>
<dbReference type="GO" id="GO:0032259">
    <property type="term" value="P:methylation"/>
    <property type="evidence" value="ECO:0007669"/>
    <property type="project" value="UniProtKB-KW"/>
</dbReference>
<comment type="catalytic activity">
    <reaction evidence="1">
        <text>a 4-O-methyl-thymidine in DNA + L-cysteinyl-[protein] = a thymidine in DNA + S-methyl-L-cysteinyl-[protein]</text>
        <dbReference type="Rhea" id="RHEA:53428"/>
        <dbReference type="Rhea" id="RHEA-COMP:10131"/>
        <dbReference type="Rhea" id="RHEA-COMP:10132"/>
        <dbReference type="Rhea" id="RHEA-COMP:13555"/>
        <dbReference type="Rhea" id="RHEA-COMP:13556"/>
        <dbReference type="ChEBI" id="CHEBI:29950"/>
        <dbReference type="ChEBI" id="CHEBI:82612"/>
        <dbReference type="ChEBI" id="CHEBI:137386"/>
        <dbReference type="ChEBI" id="CHEBI:137387"/>
        <dbReference type="EC" id="2.1.1.63"/>
    </reaction>
</comment>
<comment type="catalytic activity">
    <reaction evidence="6">
        <text>a 6-O-methyl-2'-deoxyguanosine in DNA + L-cysteinyl-[protein] = S-methyl-L-cysteinyl-[protein] + a 2'-deoxyguanosine in DNA</text>
        <dbReference type="Rhea" id="RHEA:24000"/>
        <dbReference type="Rhea" id="RHEA-COMP:10131"/>
        <dbReference type="Rhea" id="RHEA-COMP:10132"/>
        <dbReference type="Rhea" id="RHEA-COMP:11367"/>
        <dbReference type="Rhea" id="RHEA-COMP:11368"/>
        <dbReference type="ChEBI" id="CHEBI:29950"/>
        <dbReference type="ChEBI" id="CHEBI:82612"/>
        <dbReference type="ChEBI" id="CHEBI:85445"/>
        <dbReference type="ChEBI" id="CHEBI:85448"/>
        <dbReference type="EC" id="2.1.1.63"/>
    </reaction>
</comment>
<dbReference type="CDD" id="cd06445">
    <property type="entry name" value="ATase"/>
    <property type="match status" value="1"/>
</dbReference>
<dbReference type="InterPro" id="IPR036217">
    <property type="entry name" value="MethylDNA_cys_MeTrfase_DNAb"/>
</dbReference>